<accession>A0ABZ2RL75</accession>
<sequence length="127" mass="14516">MRFELDSTGRFLCDCPDKNVVLTNWSSTRPLQPCDSPRKLGPRLETGEWVGQWVDDGAKLQPVDPVAERLWRDSELTRADKAIWAQEDLGLDSTAWRAYRVQLRDWPQSALFPNPTHRPKPPAGSFV</sequence>
<dbReference type="EMBL" id="CP148074">
    <property type="protein sequence ID" value="WXL27763.1"/>
    <property type="molecule type" value="Genomic_DNA"/>
</dbReference>
<dbReference type="Proteomes" id="UP001476583">
    <property type="component" value="Chromosome"/>
</dbReference>
<reference evidence="2 3" key="1">
    <citation type="submission" date="2024-03" db="EMBL/GenBank/DDBJ databases">
        <title>Complete genome of BD2.</title>
        <authorList>
            <person name="Cao G."/>
        </authorList>
    </citation>
    <scope>NUCLEOTIDE SEQUENCE [LARGE SCALE GENOMIC DNA]</scope>
    <source>
        <strain evidence="2 3">BD2</strain>
    </source>
</reference>
<protein>
    <submittedName>
        <fullName evidence="2">Phage tail assembly chaperone</fullName>
    </submittedName>
</protein>
<name>A0ABZ2RL75_ECTME</name>
<gene>
    <name evidence="2" type="ORF">WG219_10050</name>
</gene>
<organism evidence="2 3">
    <name type="scientific">Ectopseudomonas mendocina</name>
    <name type="common">Pseudomonas mendocina</name>
    <dbReference type="NCBI Taxonomy" id="300"/>
    <lineage>
        <taxon>Bacteria</taxon>
        <taxon>Pseudomonadati</taxon>
        <taxon>Pseudomonadota</taxon>
        <taxon>Gammaproteobacteria</taxon>
        <taxon>Pseudomonadales</taxon>
        <taxon>Pseudomonadaceae</taxon>
        <taxon>Ectopseudomonas</taxon>
    </lineage>
</organism>
<keyword evidence="3" id="KW-1185">Reference proteome</keyword>
<evidence type="ECO:0000313" key="2">
    <source>
        <dbReference type="EMBL" id="WXL27763.1"/>
    </source>
</evidence>
<dbReference type="InterPro" id="IPR031893">
    <property type="entry name" value="Phage_tail_APC"/>
</dbReference>
<feature type="domain" description="Phage tail assembly chaperone-like" evidence="1">
    <location>
        <begin position="67"/>
        <end position="123"/>
    </location>
</feature>
<proteinExistence type="predicted"/>
<evidence type="ECO:0000259" key="1">
    <source>
        <dbReference type="Pfam" id="PF16778"/>
    </source>
</evidence>
<evidence type="ECO:0000313" key="3">
    <source>
        <dbReference type="Proteomes" id="UP001476583"/>
    </source>
</evidence>
<dbReference type="Pfam" id="PF16778">
    <property type="entry name" value="Phage_tail_APC"/>
    <property type="match status" value="1"/>
</dbReference>